<sequence>MVVSTRINYEGRRYGSTICGEKGVKKIVRRSKTKLQYLPRDLLVGILGRVASSSFTDVFNAKLSCQDFLDAVEDEYIFQNISMDKFTIIPWSQQTDSEISFLTKCLNLGNAEALFRQGMVEYFHLVKVRSGLRYLKMAAEKGHPEATYVYGMIMLSRG</sequence>
<dbReference type="SUPFAM" id="SSF81901">
    <property type="entry name" value="HCP-like"/>
    <property type="match status" value="1"/>
</dbReference>
<feature type="domain" description="At2g35280-like TPR" evidence="1">
    <location>
        <begin position="85"/>
        <end position="157"/>
    </location>
</feature>
<dbReference type="PANTHER" id="PTHR33784">
    <property type="entry name" value="OS05G0482100 PROTEIN"/>
    <property type="match status" value="1"/>
</dbReference>
<reference evidence="2" key="1">
    <citation type="journal article" date="2019" name="Sci. Rep.">
        <title>Draft genome of Tanacetum cinerariifolium, the natural source of mosquito coil.</title>
        <authorList>
            <person name="Yamashiro T."/>
            <person name="Shiraishi A."/>
            <person name="Satake H."/>
            <person name="Nakayama K."/>
        </authorList>
    </citation>
    <scope>NUCLEOTIDE SEQUENCE</scope>
</reference>
<evidence type="ECO:0000313" key="2">
    <source>
        <dbReference type="EMBL" id="GEY86878.1"/>
    </source>
</evidence>
<protein>
    <submittedName>
        <fullName evidence="2">Putative F-box protein At1g67623</fullName>
    </submittedName>
</protein>
<accession>A0A699HWQ7</accession>
<dbReference type="AlphaFoldDB" id="A0A699HWQ7"/>
<dbReference type="InterPro" id="IPR057136">
    <property type="entry name" value="At2g35280_TPR_dom"/>
</dbReference>
<name>A0A699HWQ7_TANCI</name>
<dbReference type="PANTHER" id="PTHR33784:SF10">
    <property type="entry name" value="F-BOX PROTEIN"/>
    <property type="match status" value="1"/>
</dbReference>
<dbReference type="InterPro" id="IPR040338">
    <property type="entry name" value="At1g67623-like"/>
</dbReference>
<gene>
    <name evidence="2" type="ORF">Tci_458852</name>
</gene>
<proteinExistence type="predicted"/>
<dbReference type="Pfam" id="PF23310">
    <property type="entry name" value="TPR_27"/>
    <property type="match status" value="1"/>
</dbReference>
<organism evidence="2">
    <name type="scientific">Tanacetum cinerariifolium</name>
    <name type="common">Dalmatian daisy</name>
    <name type="synonym">Chrysanthemum cinerariifolium</name>
    <dbReference type="NCBI Taxonomy" id="118510"/>
    <lineage>
        <taxon>Eukaryota</taxon>
        <taxon>Viridiplantae</taxon>
        <taxon>Streptophyta</taxon>
        <taxon>Embryophyta</taxon>
        <taxon>Tracheophyta</taxon>
        <taxon>Spermatophyta</taxon>
        <taxon>Magnoliopsida</taxon>
        <taxon>eudicotyledons</taxon>
        <taxon>Gunneridae</taxon>
        <taxon>Pentapetalae</taxon>
        <taxon>asterids</taxon>
        <taxon>campanulids</taxon>
        <taxon>Asterales</taxon>
        <taxon>Asteraceae</taxon>
        <taxon>Asteroideae</taxon>
        <taxon>Anthemideae</taxon>
        <taxon>Anthemidinae</taxon>
        <taxon>Tanacetum</taxon>
    </lineage>
</organism>
<dbReference type="EMBL" id="BKCJ010217496">
    <property type="protein sequence ID" value="GEY86878.1"/>
    <property type="molecule type" value="Genomic_DNA"/>
</dbReference>
<evidence type="ECO:0000259" key="1">
    <source>
        <dbReference type="Pfam" id="PF23310"/>
    </source>
</evidence>
<comment type="caution">
    <text evidence="2">The sequence shown here is derived from an EMBL/GenBank/DDBJ whole genome shotgun (WGS) entry which is preliminary data.</text>
</comment>
<feature type="non-terminal residue" evidence="2">
    <location>
        <position position="158"/>
    </location>
</feature>